<feature type="domain" description="CN hydrolase" evidence="11">
    <location>
        <begin position="25"/>
        <end position="267"/>
    </location>
</feature>
<feature type="active site" description="Nucleophile; for glutaminase activity" evidence="7">
    <location>
        <position position="170"/>
    </location>
</feature>
<dbReference type="PANTHER" id="PTHR23090">
    <property type="entry name" value="NH 3 /GLUTAMINE-DEPENDENT NAD + SYNTHETASE"/>
    <property type="match status" value="1"/>
</dbReference>
<evidence type="ECO:0000259" key="11">
    <source>
        <dbReference type="PROSITE" id="PS50263"/>
    </source>
</evidence>
<feature type="active site" description="Proton acceptor; for glutaminase activity" evidence="7">
    <location>
        <position position="65"/>
    </location>
</feature>
<dbReference type="NCBIfam" id="TIGR00552">
    <property type="entry name" value="nadE"/>
    <property type="match status" value="1"/>
</dbReference>
<accession>A0AAU7AZH9</accession>
<feature type="binding site" evidence="7">
    <location>
        <position position="140"/>
    </location>
    <ligand>
        <name>L-glutamine</name>
        <dbReference type="ChEBI" id="CHEBI:58359"/>
    </ligand>
</feature>
<evidence type="ECO:0000256" key="8">
    <source>
        <dbReference type="PIRNR" id="PIRNR006630"/>
    </source>
</evidence>
<dbReference type="Pfam" id="PF02540">
    <property type="entry name" value="NAD_synthase"/>
    <property type="match status" value="1"/>
</dbReference>
<comment type="catalytic activity">
    <reaction evidence="7 8">
        <text>deamido-NAD(+) + L-glutamine + ATP + H2O = L-glutamate + AMP + diphosphate + NAD(+) + H(+)</text>
        <dbReference type="Rhea" id="RHEA:24384"/>
        <dbReference type="ChEBI" id="CHEBI:15377"/>
        <dbReference type="ChEBI" id="CHEBI:15378"/>
        <dbReference type="ChEBI" id="CHEBI:29985"/>
        <dbReference type="ChEBI" id="CHEBI:30616"/>
        <dbReference type="ChEBI" id="CHEBI:33019"/>
        <dbReference type="ChEBI" id="CHEBI:57540"/>
        <dbReference type="ChEBI" id="CHEBI:58359"/>
        <dbReference type="ChEBI" id="CHEBI:58437"/>
        <dbReference type="ChEBI" id="CHEBI:456215"/>
        <dbReference type="EC" id="6.3.5.1"/>
    </reaction>
</comment>
<dbReference type="GO" id="GO:0003952">
    <property type="term" value="F:NAD+ synthase (glutamine-hydrolyzing) activity"/>
    <property type="evidence" value="ECO:0007669"/>
    <property type="project" value="UniProtKB-UniRule"/>
</dbReference>
<feature type="binding site" evidence="7">
    <location>
        <position position="426"/>
    </location>
    <ligand>
        <name>deamido-NAD(+)</name>
        <dbReference type="ChEBI" id="CHEBI:58437"/>
        <note>ligand shared between two neighboring subunits</note>
    </ligand>
</feature>
<dbReference type="NCBIfam" id="NF010588">
    <property type="entry name" value="PRK13981.1"/>
    <property type="match status" value="1"/>
</dbReference>
<dbReference type="InterPro" id="IPR003694">
    <property type="entry name" value="NAD_synthase"/>
</dbReference>
<dbReference type="AlphaFoldDB" id="A0AAU7AZH9"/>
<protein>
    <recommendedName>
        <fullName evidence="7 8">Glutamine-dependent NAD(+) synthetase</fullName>
        <ecNumber evidence="7 8">6.3.5.1</ecNumber>
    </recommendedName>
    <alternativeName>
        <fullName evidence="7 8">NAD(+) synthase [glutamine-hydrolyzing]</fullName>
    </alternativeName>
</protein>
<evidence type="ECO:0000313" key="12">
    <source>
        <dbReference type="EMBL" id="XAY06723.1"/>
    </source>
</evidence>
<dbReference type="GO" id="GO:0008795">
    <property type="term" value="F:NAD+ synthase activity"/>
    <property type="evidence" value="ECO:0007669"/>
    <property type="project" value="UniProtKB-UniRule"/>
</dbReference>
<dbReference type="InterPro" id="IPR036526">
    <property type="entry name" value="C-N_Hydrolase_sf"/>
</dbReference>
<evidence type="ECO:0000256" key="1">
    <source>
        <dbReference type="ARBA" id="ARBA00005188"/>
    </source>
</evidence>
<evidence type="ECO:0000256" key="4">
    <source>
        <dbReference type="ARBA" id="ARBA00022741"/>
    </source>
</evidence>
<dbReference type="Gene3D" id="3.60.110.10">
    <property type="entry name" value="Carbon-nitrogen hydrolase"/>
    <property type="match status" value="1"/>
</dbReference>
<evidence type="ECO:0000256" key="5">
    <source>
        <dbReference type="ARBA" id="ARBA00022840"/>
    </source>
</evidence>
<feature type="binding site" evidence="7">
    <location>
        <position position="450"/>
    </location>
    <ligand>
        <name>ATP</name>
        <dbReference type="ChEBI" id="CHEBI:30616"/>
    </ligand>
</feature>
<dbReference type="SUPFAM" id="SSF56317">
    <property type="entry name" value="Carbon-nitrogen hydrolase"/>
    <property type="match status" value="1"/>
</dbReference>
<dbReference type="EC" id="6.3.5.1" evidence="7 8"/>
<dbReference type="Gene3D" id="3.40.50.620">
    <property type="entry name" value="HUPs"/>
    <property type="match status" value="1"/>
</dbReference>
<comment type="function">
    <text evidence="7">Catalyzes the ATP-dependent amidation of deamido-NAD to form NAD. Uses L-glutamine as a nitrogen source.</text>
</comment>
<proteinExistence type="inferred from homology"/>
<dbReference type="CDD" id="cd00553">
    <property type="entry name" value="NAD_synthase"/>
    <property type="match status" value="1"/>
</dbReference>
<evidence type="ECO:0000256" key="2">
    <source>
        <dbReference type="ARBA" id="ARBA00007145"/>
    </source>
</evidence>
<evidence type="ECO:0000256" key="9">
    <source>
        <dbReference type="RuleBase" id="RU003811"/>
    </source>
</evidence>
<evidence type="ECO:0000256" key="3">
    <source>
        <dbReference type="ARBA" id="ARBA00022598"/>
    </source>
</evidence>
<evidence type="ECO:0000256" key="7">
    <source>
        <dbReference type="HAMAP-Rule" id="MF_02090"/>
    </source>
</evidence>
<dbReference type="FunFam" id="3.40.50.620:FF:000106">
    <property type="entry name" value="Glutamine-dependent NAD(+) synthetase"/>
    <property type="match status" value="1"/>
</dbReference>
<dbReference type="CDD" id="cd07570">
    <property type="entry name" value="GAT_Gln-NAD-synth"/>
    <property type="match status" value="1"/>
</dbReference>
<dbReference type="PANTHER" id="PTHR23090:SF9">
    <property type="entry name" value="GLUTAMINE-DEPENDENT NAD(+) SYNTHETASE"/>
    <property type="match status" value="1"/>
</dbReference>
<feature type="binding site" evidence="7">
    <location>
        <position position="203"/>
    </location>
    <ligand>
        <name>L-glutamine</name>
        <dbReference type="ChEBI" id="CHEBI:58359"/>
    </ligand>
</feature>
<comment type="similarity">
    <text evidence="2 7 8">In the C-terminal section; belongs to the NAD synthetase family.</text>
</comment>
<reference evidence="12" key="1">
    <citation type="submission" date="2022-12" db="EMBL/GenBank/DDBJ databases">
        <title>Paraconexibacter alkalitolerans sp. nov. and Baekduia alba sp. nov., isolated from soil and emended description of the genera Paraconexibacter (Chun et al., 2020) and Baekduia (An et al., 2020).</title>
        <authorList>
            <person name="Vieira S."/>
            <person name="Huber K.J."/>
            <person name="Geppert A."/>
            <person name="Wolf J."/>
            <person name="Neumann-Schaal M."/>
            <person name="Muesken M."/>
            <person name="Overmann J."/>
        </authorList>
    </citation>
    <scope>NUCLEOTIDE SEQUENCE</scope>
    <source>
        <strain evidence="12">AEG42_29</strain>
    </source>
</reference>
<dbReference type="InterPro" id="IPR014729">
    <property type="entry name" value="Rossmann-like_a/b/a_fold"/>
</dbReference>
<comment type="caution">
    <text evidence="7">Lacks conserved residue(s) required for the propagation of feature annotation.</text>
</comment>
<dbReference type="InterPro" id="IPR003010">
    <property type="entry name" value="C-N_Hydrolase"/>
</dbReference>
<feature type="active site" description="For glutaminase activity" evidence="7">
    <location>
        <position position="134"/>
    </location>
</feature>
<dbReference type="PIRSF" id="PIRSF006630">
    <property type="entry name" value="NADS_GAT"/>
    <property type="match status" value="1"/>
</dbReference>
<feature type="binding site" evidence="7">
    <location>
        <position position="455"/>
    </location>
    <ligand>
        <name>deamido-NAD(+)</name>
        <dbReference type="ChEBI" id="CHEBI:58437"/>
        <note>ligand shared between two neighboring subunits</note>
    </ligand>
</feature>
<evidence type="ECO:0000256" key="6">
    <source>
        <dbReference type="ARBA" id="ARBA00023027"/>
    </source>
</evidence>
<dbReference type="HAMAP" id="MF_02090">
    <property type="entry name" value="NadE_glutamine_dep"/>
    <property type="match status" value="1"/>
</dbReference>
<feature type="binding site" evidence="7">
    <location>
        <position position="569"/>
    </location>
    <ligand>
        <name>deamido-NAD(+)</name>
        <dbReference type="ChEBI" id="CHEBI:58437"/>
        <note>ligand shared between two neighboring subunits</note>
    </ligand>
</feature>
<dbReference type="KEGG" id="parq:DSM112329_03600"/>
<gene>
    <name evidence="12" type="primary">nadE_3</name>
    <name evidence="7" type="synonym">nadE</name>
    <name evidence="12" type="ORF">DSM112329_03600</name>
</gene>
<dbReference type="RefSeq" id="WP_354697942.1">
    <property type="nucleotide sequence ID" value="NZ_CP114014.1"/>
</dbReference>
<dbReference type="GO" id="GO:0004359">
    <property type="term" value="F:glutaminase activity"/>
    <property type="evidence" value="ECO:0007669"/>
    <property type="project" value="InterPro"/>
</dbReference>
<keyword evidence="6 7" id="KW-0520">NAD</keyword>
<feature type="compositionally biased region" description="Basic and acidic residues" evidence="10">
    <location>
        <begin position="513"/>
        <end position="525"/>
    </location>
</feature>
<name>A0AAU7AZH9_9ACTN</name>
<keyword evidence="3 7" id="KW-0436">Ligase</keyword>
<dbReference type="PROSITE" id="PS50263">
    <property type="entry name" value="CN_HYDROLASE"/>
    <property type="match status" value="1"/>
</dbReference>
<dbReference type="Pfam" id="PF00795">
    <property type="entry name" value="CN_hydrolase"/>
    <property type="match status" value="1"/>
</dbReference>
<comment type="similarity">
    <text evidence="9">Belongs to the NAD synthetase family.</text>
</comment>
<sequence length="606" mass="64362">MTADETAHPVPRDLPRRAPAADPLLRVALAQQNAVVGDPAANAAGLAMLIQRAQAAGAQLVVAPELAISGYPPEDLLLHHDFVRACQDECARLAAAYSKGIVAIVGCPWHDARDRLVNAAVVMADGAIQGVVAKTHLPNYGVFDERRYFAAGDGGGLLRLGPWKVGITICEDLWVPAGPVADCARGGAQLVVNLSASPYHHGKLDVRERLVGQRAADSGCAIAYTGLVGGQDELVFDGGSLAVDHLGGLIARGDHCAEDLVVVDFDLGAARAARHVDIRLRDLPAATIPTVATLELQAVERVGPPAPLRPRPDRLEEVWGALRLGLRDYLHKQGFERVVLGMSGGVDSALVADLACDALGAGNVQCIVMPGPHSSTATQDDARALTEALGALCATIPIAPVYEAATDALAGAGLFDTGVFDVANENTQSRARMIVLMAYSNRHGAMLLSTGNKSEMSTGYATYAGDMTGGFNPLKDVPKLLCFDLAHWRAGLVDGPGGAVYERIATRPPSAELRPDQRDDQSLPPYERLDPILRALVEERRGVRETVALGHDPREVALAARLIRGAEFKRRQAPTGVKITPVAFGRDRRMPIANRWLPPVDPLPEE</sequence>
<dbReference type="EMBL" id="CP114014">
    <property type="protein sequence ID" value="XAY06723.1"/>
    <property type="molecule type" value="Genomic_DNA"/>
</dbReference>
<dbReference type="InterPro" id="IPR014445">
    <property type="entry name" value="Gln-dep_NAD_synthase"/>
</dbReference>
<feature type="region of interest" description="Disordered" evidence="10">
    <location>
        <begin position="506"/>
        <end position="525"/>
    </location>
</feature>
<dbReference type="GO" id="GO:0005524">
    <property type="term" value="F:ATP binding"/>
    <property type="evidence" value="ECO:0007669"/>
    <property type="project" value="UniProtKB-UniRule"/>
</dbReference>
<feature type="binding site" evidence="7">
    <location>
        <begin position="341"/>
        <end position="348"/>
    </location>
    <ligand>
        <name>ATP</name>
        <dbReference type="ChEBI" id="CHEBI:30616"/>
    </ligand>
</feature>
<dbReference type="GO" id="GO:0009435">
    <property type="term" value="P:NAD+ biosynthetic process"/>
    <property type="evidence" value="ECO:0007669"/>
    <property type="project" value="UniProtKB-UniRule"/>
</dbReference>
<evidence type="ECO:0000256" key="10">
    <source>
        <dbReference type="SAM" id="MobiDB-lite"/>
    </source>
</evidence>
<dbReference type="SUPFAM" id="SSF52402">
    <property type="entry name" value="Adenine nucleotide alpha hydrolases-like"/>
    <property type="match status" value="1"/>
</dbReference>
<feature type="binding site" evidence="7">
    <location>
        <position position="197"/>
    </location>
    <ligand>
        <name>L-glutamine</name>
        <dbReference type="ChEBI" id="CHEBI:58359"/>
    </ligand>
</feature>
<dbReference type="GO" id="GO:0005737">
    <property type="term" value="C:cytoplasm"/>
    <property type="evidence" value="ECO:0007669"/>
    <property type="project" value="InterPro"/>
</dbReference>
<dbReference type="InterPro" id="IPR022310">
    <property type="entry name" value="NAD/GMP_synthase"/>
</dbReference>
<comment type="pathway">
    <text evidence="1 7 8">Cofactor biosynthesis; NAD(+) biosynthesis; NAD(+) from deamido-NAD(+) (L-Gln route): step 1/1.</text>
</comment>
<organism evidence="12">
    <name type="scientific">Paraconexibacter sp. AEG42_29</name>
    <dbReference type="NCBI Taxonomy" id="2997339"/>
    <lineage>
        <taxon>Bacteria</taxon>
        <taxon>Bacillati</taxon>
        <taxon>Actinomycetota</taxon>
        <taxon>Thermoleophilia</taxon>
        <taxon>Solirubrobacterales</taxon>
        <taxon>Paraconexibacteraceae</taxon>
        <taxon>Paraconexibacter</taxon>
    </lineage>
</organism>
<keyword evidence="5 7" id="KW-0067">ATP-binding</keyword>
<keyword evidence="4 7" id="KW-0547">Nucleotide-binding</keyword>